<feature type="region of interest" description="Disordered" evidence="1">
    <location>
        <begin position="47"/>
        <end position="66"/>
    </location>
</feature>
<proteinExistence type="predicted"/>
<evidence type="ECO:0000313" key="2">
    <source>
        <dbReference type="EMBL" id="SJZ91397.1"/>
    </source>
</evidence>
<protein>
    <submittedName>
        <fullName evidence="2">Uncharacterized protein</fullName>
    </submittedName>
</protein>
<keyword evidence="3" id="KW-1185">Reference proteome</keyword>
<sequence length="82" mass="9539">MTNSPILPQEEEEAFAFASHRFKASHYALGRIIMELSSSHLFRNIETANQNNTEPVKRQAQKKTKLSSPYRTLNIYMQHRCT</sequence>
<accession>A0A1T4PJD7</accession>
<dbReference type="STRING" id="29524.SAMN02745171_01472"/>
<gene>
    <name evidence="2" type="ORF">SAMN02745171_01472</name>
</gene>
<evidence type="ECO:0000313" key="3">
    <source>
        <dbReference type="Proteomes" id="UP000190121"/>
    </source>
</evidence>
<dbReference type="RefSeq" id="WP_078737370.1">
    <property type="nucleotide sequence ID" value="NZ_FUXE01000017.1"/>
</dbReference>
<evidence type="ECO:0000256" key="1">
    <source>
        <dbReference type="SAM" id="MobiDB-lite"/>
    </source>
</evidence>
<dbReference type="EMBL" id="FUXE01000017">
    <property type="protein sequence ID" value="SJZ91397.1"/>
    <property type="molecule type" value="Genomic_DNA"/>
</dbReference>
<reference evidence="3" key="1">
    <citation type="submission" date="2017-02" db="EMBL/GenBank/DDBJ databases">
        <authorList>
            <person name="Varghese N."/>
            <person name="Submissions S."/>
        </authorList>
    </citation>
    <scope>NUCLEOTIDE SEQUENCE [LARGE SCALE GENOMIC DNA]</scope>
    <source>
        <strain evidence="3">ATCC 51356</strain>
    </source>
</reference>
<dbReference type="AlphaFoldDB" id="A0A1T4PJD7"/>
<organism evidence="2 3">
    <name type="scientific">Porphyromonas circumdentaria</name>
    <dbReference type="NCBI Taxonomy" id="29524"/>
    <lineage>
        <taxon>Bacteria</taxon>
        <taxon>Pseudomonadati</taxon>
        <taxon>Bacteroidota</taxon>
        <taxon>Bacteroidia</taxon>
        <taxon>Bacteroidales</taxon>
        <taxon>Porphyromonadaceae</taxon>
        <taxon>Porphyromonas</taxon>
    </lineage>
</organism>
<dbReference type="Proteomes" id="UP000190121">
    <property type="component" value="Unassembled WGS sequence"/>
</dbReference>
<name>A0A1T4PJD7_9PORP</name>